<dbReference type="InterPro" id="IPR011993">
    <property type="entry name" value="PH-like_dom_sf"/>
</dbReference>
<evidence type="ECO:0000256" key="2">
    <source>
        <dbReference type="SAM" id="MobiDB-lite"/>
    </source>
</evidence>
<dbReference type="GO" id="GO:0043548">
    <property type="term" value="F:phosphatidylinositol 3-kinase binding"/>
    <property type="evidence" value="ECO:0007669"/>
    <property type="project" value="TreeGrafter"/>
</dbReference>
<proteinExistence type="predicted"/>
<dbReference type="SMART" id="SM01244">
    <property type="entry name" value="IRS"/>
    <property type="match status" value="1"/>
</dbReference>
<dbReference type="SUPFAM" id="SSF50729">
    <property type="entry name" value="PH domain-like"/>
    <property type="match status" value="2"/>
</dbReference>
<evidence type="ECO:0000313" key="4">
    <source>
        <dbReference type="EMBL" id="KAJ8282685.1"/>
    </source>
</evidence>
<feature type="region of interest" description="Disordered" evidence="2">
    <location>
        <begin position="882"/>
        <end position="935"/>
    </location>
</feature>
<feature type="compositionally biased region" description="Polar residues" evidence="2">
    <location>
        <begin position="239"/>
        <end position="251"/>
    </location>
</feature>
<feature type="region of interest" description="Disordered" evidence="2">
    <location>
        <begin position="307"/>
        <end position="397"/>
    </location>
</feature>
<dbReference type="OrthoDB" id="946068at2759"/>
<dbReference type="SMART" id="SM00310">
    <property type="entry name" value="PTBI"/>
    <property type="match status" value="1"/>
</dbReference>
<accession>A0A9Q1DVN2</accession>
<evidence type="ECO:0000313" key="5">
    <source>
        <dbReference type="Proteomes" id="UP001152803"/>
    </source>
</evidence>
<dbReference type="GO" id="GO:0035591">
    <property type="term" value="F:signaling adaptor activity"/>
    <property type="evidence" value="ECO:0007669"/>
    <property type="project" value="UniProtKB-ARBA"/>
</dbReference>
<feature type="compositionally biased region" description="Polar residues" evidence="2">
    <location>
        <begin position="270"/>
        <end position="292"/>
    </location>
</feature>
<dbReference type="Gene3D" id="2.30.29.30">
    <property type="entry name" value="Pleckstrin-homology domain (PH domain)/Phosphotyrosine-binding domain (PTB)"/>
    <property type="match status" value="2"/>
</dbReference>
<keyword evidence="1" id="KW-0597">Phosphoprotein</keyword>
<dbReference type="AlphaFoldDB" id="A0A9Q1DVN2"/>
<organism evidence="4 5">
    <name type="scientific">Conger conger</name>
    <name type="common">Conger eel</name>
    <name type="synonym">Muraena conger</name>
    <dbReference type="NCBI Taxonomy" id="82655"/>
    <lineage>
        <taxon>Eukaryota</taxon>
        <taxon>Metazoa</taxon>
        <taxon>Chordata</taxon>
        <taxon>Craniata</taxon>
        <taxon>Vertebrata</taxon>
        <taxon>Euteleostomi</taxon>
        <taxon>Actinopterygii</taxon>
        <taxon>Neopterygii</taxon>
        <taxon>Teleostei</taxon>
        <taxon>Anguilliformes</taxon>
        <taxon>Congridae</taxon>
        <taxon>Conger</taxon>
    </lineage>
</organism>
<feature type="region of interest" description="Disordered" evidence="2">
    <location>
        <begin position="823"/>
        <end position="845"/>
    </location>
</feature>
<dbReference type="GO" id="GO:0005886">
    <property type="term" value="C:plasma membrane"/>
    <property type="evidence" value="ECO:0007669"/>
    <property type="project" value="TreeGrafter"/>
</dbReference>
<dbReference type="GO" id="GO:0005829">
    <property type="term" value="C:cytosol"/>
    <property type="evidence" value="ECO:0007669"/>
    <property type="project" value="TreeGrafter"/>
</dbReference>
<feature type="compositionally biased region" description="Polar residues" evidence="2">
    <location>
        <begin position="375"/>
        <end position="384"/>
    </location>
</feature>
<feature type="compositionally biased region" description="Low complexity" evidence="2">
    <location>
        <begin position="736"/>
        <end position="750"/>
    </location>
</feature>
<dbReference type="SMART" id="SM00233">
    <property type="entry name" value="PH"/>
    <property type="match status" value="1"/>
</dbReference>
<evidence type="ECO:0000259" key="3">
    <source>
        <dbReference type="PROSITE" id="PS50003"/>
    </source>
</evidence>
<dbReference type="PANTHER" id="PTHR10614:SF7">
    <property type="entry name" value="INSULIN RECEPTOR SUBSTRATE 2"/>
    <property type="match status" value="1"/>
</dbReference>
<keyword evidence="5" id="KW-1185">Reference proteome</keyword>
<dbReference type="PROSITE" id="PS50003">
    <property type="entry name" value="PH_DOMAIN"/>
    <property type="match status" value="1"/>
</dbReference>
<feature type="compositionally biased region" description="Low complexity" evidence="2">
    <location>
        <begin position="313"/>
        <end position="355"/>
    </location>
</feature>
<sequence length="1002" mass="108086">MASPPTTAGHLFSNVNINNNNIKKCGYLKKQKHGHKRFFVLKEQSEGFPARLEYYENEKKWKNKSAAKRVIPLDSCLNINKRADAKHKHLIALYTKDEYFAVAADNEQEQDNWYRVLTDLMNEGKVYDASASNSASSLVGFEEANYGMITPVNAAYKEVGRSASTGPGELWMQADDSVVAQNIHETILEAMKAMKELSEFRPRSKSQSSGTNPISVPTRRHLNNLPPSQTGLLRRSRTDSMAATSPVSKFTSCRIRTASEGDGTMIRPMSVNSSPISPSTNRTHLSRSNTVNARPCRMFESSSLQHSKSMCMPVSHSPPSAASPVSLSSSSGNGSASETIQRPSSGSASVSGSPSDAGFMSCDDYGSSPGDVRHQSANRSNTPESIADTPPSREGSDVYGYMAMERPSSSIFGHIYRRTPTEELLDLDKAYRKRTYSLTTPSQQRAPAQVSSTSLDEYTLMRATHGNGHSGRSLHTTSPKVTYPEDYGDIEIGSLKSLTSNLGHNGYMPMTPGVASQGGKNESYMPMSPMCVSAPKQIINPRSHPQTVVNGLRTDSPSGCGSLDDSGYMRMWCGSKLSMESSDGKLTNGEYMNMSPVDPCVSLTPTDYLLSSLAGEHPRTANIITLLPRGCKAQNGDTDQYVMMNPQGQKAVEESNYCAISAGSTVTAMHVAPASARQSGRSEMLMQRGRASRPSRLILDTLMTLPSMNEHPLPTEPKSPGEYIKIDFREVPRCSPPSLSAESPLSSLGSIGQRRSPLSDYMNIDLSNAQSPKPGDAPAGPSESKLSSRPCQPEEEYLKAKIGSVCLPGSAKDDYTEMAFGNAGTPLQPISQTADGAQTTSPTSGVKGLTLSDQGAPVLEAFLVSCSTVDPDRGAKVIRADPQGRRRHSSETFSSTTTVTPVYPSFAHDPKRHSSASVENVSVRNSEGSDEEYGSPMCRKTSAGFQNGLNYIALNLMDGNLGTCENIARLKAASYCKGGINGIHTTPYVSLGFSETATTVKD</sequence>
<dbReference type="InterPro" id="IPR039011">
    <property type="entry name" value="IRS"/>
</dbReference>
<dbReference type="InterPro" id="IPR002404">
    <property type="entry name" value="IRS_PTB"/>
</dbReference>
<feature type="compositionally biased region" description="Polar residues" evidence="2">
    <location>
        <begin position="828"/>
        <end position="844"/>
    </location>
</feature>
<dbReference type="GO" id="GO:0005158">
    <property type="term" value="F:insulin receptor binding"/>
    <property type="evidence" value="ECO:0007669"/>
    <property type="project" value="InterPro"/>
</dbReference>
<name>A0A9Q1DVN2_CONCO</name>
<dbReference type="CDD" id="cd01257">
    <property type="entry name" value="PH_IRS"/>
    <property type="match status" value="1"/>
</dbReference>
<dbReference type="Pfam" id="PF00169">
    <property type="entry name" value="PH"/>
    <property type="match status" value="1"/>
</dbReference>
<dbReference type="GO" id="GO:0008286">
    <property type="term" value="P:insulin receptor signaling pathway"/>
    <property type="evidence" value="ECO:0007669"/>
    <property type="project" value="InterPro"/>
</dbReference>
<feature type="compositionally biased region" description="Polar residues" evidence="2">
    <location>
        <begin position="915"/>
        <end position="926"/>
    </location>
</feature>
<feature type="region of interest" description="Disordered" evidence="2">
    <location>
        <begin position="199"/>
        <end position="294"/>
    </location>
</feature>
<feature type="domain" description="PH" evidence="3">
    <location>
        <begin position="21"/>
        <end position="122"/>
    </location>
</feature>
<evidence type="ECO:0000256" key="1">
    <source>
        <dbReference type="ARBA" id="ARBA00022553"/>
    </source>
</evidence>
<dbReference type="EMBL" id="JAFJMO010000003">
    <property type="protein sequence ID" value="KAJ8282685.1"/>
    <property type="molecule type" value="Genomic_DNA"/>
</dbReference>
<feature type="region of interest" description="Disordered" evidence="2">
    <location>
        <begin position="734"/>
        <end position="793"/>
    </location>
</feature>
<protein>
    <recommendedName>
        <fullName evidence="3">PH domain-containing protein</fullName>
    </recommendedName>
</protein>
<dbReference type="PANTHER" id="PTHR10614">
    <property type="entry name" value="INSULIN RECEPTOR SUBSTRATE"/>
    <property type="match status" value="1"/>
</dbReference>
<reference evidence="4" key="1">
    <citation type="journal article" date="2023" name="Science">
        <title>Genome structures resolve the early diversification of teleost fishes.</title>
        <authorList>
            <person name="Parey E."/>
            <person name="Louis A."/>
            <person name="Montfort J."/>
            <person name="Bouchez O."/>
            <person name="Roques C."/>
            <person name="Iampietro C."/>
            <person name="Lluch J."/>
            <person name="Castinel A."/>
            <person name="Donnadieu C."/>
            <person name="Desvignes T."/>
            <person name="Floi Bucao C."/>
            <person name="Jouanno E."/>
            <person name="Wen M."/>
            <person name="Mejri S."/>
            <person name="Dirks R."/>
            <person name="Jansen H."/>
            <person name="Henkel C."/>
            <person name="Chen W.J."/>
            <person name="Zahm M."/>
            <person name="Cabau C."/>
            <person name="Klopp C."/>
            <person name="Thompson A.W."/>
            <person name="Robinson-Rechavi M."/>
            <person name="Braasch I."/>
            <person name="Lecointre G."/>
            <person name="Bobe J."/>
            <person name="Postlethwait J.H."/>
            <person name="Berthelot C."/>
            <person name="Roest Crollius H."/>
            <person name="Guiguen Y."/>
        </authorList>
    </citation>
    <scope>NUCLEOTIDE SEQUENCE</scope>
    <source>
        <strain evidence="4">Concon-B</strain>
    </source>
</reference>
<feature type="compositionally biased region" description="Polar residues" evidence="2">
    <location>
        <begin position="205"/>
        <end position="215"/>
    </location>
</feature>
<feature type="compositionally biased region" description="Low complexity" evidence="2">
    <location>
        <begin position="891"/>
        <end position="906"/>
    </location>
</feature>
<dbReference type="Proteomes" id="UP001152803">
    <property type="component" value="Unassembled WGS sequence"/>
</dbReference>
<gene>
    <name evidence="4" type="ORF">COCON_G00052040</name>
</gene>
<dbReference type="InterPro" id="IPR001849">
    <property type="entry name" value="PH_domain"/>
</dbReference>
<comment type="caution">
    <text evidence="4">The sequence shown here is derived from an EMBL/GenBank/DDBJ whole genome shotgun (WGS) entry which is preliminary data.</text>
</comment>
<dbReference type="FunFam" id="2.30.29.30:FF:000291">
    <property type="entry name" value="insulin receptor substrate 2"/>
    <property type="match status" value="1"/>
</dbReference>